<feature type="signal peptide" evidence="1">
    <location>
        <begin position="1"/>
        <end position="17"/>
    </location>
</feature>
<dbReference type="SUPFAM" id="SSF51126">
    <property type="entry name" value="Pectin lyase-like"/>
    <property type="match status" value="1"/>
</dbReference>
<dbReference type="Pfam" id="PF23034">
    <property type="entry name" value="DUF7035"/>
    <property type="match status" value="1"/>
</dbReference>
<feature type="domain" description="MACPF" evidence="2">
    <location>
        <begin position="1519"/>
        <end position="1867"/>
    </location>
</feature>
<evidence type="ECO:0000313" key="3">
    <source>
        <dbReference type="EMBL" id="KAF2074302.1"/>
    </source>
</evidence>
<dbReference type="InterPro" id="IPR055463">
    <property type="entry name" value="DUF7035"/>
</dbReference>
<dbReference type="OrthoDB" id="21110at2759"/>
<evidence type="ECO:0000259" key="2">
    <source>
        <dbReference type="PROSITE" id="PS51412"/>
    </source>
</evidence>
<sequence length="2295" mass="256603">MKYLYLFIFLFVGISLGLEYKTSSLKIYNDRSLSPLSLTSTGCASLQYYVAFQGTETVDNIKCLQDGISSFTWALVKTTSSNKIYEISFDTTYQLDGPLLSISVITAAKETLYILNNSPIVCKSINSQFNINHKPIINLMDSELQMELVTDTKQFYKTDLIGFTCTVYDSLWSSTCILAQNEYSSEIFIIRVPITTDLYKKDQISVSLSFLNNIIVQFEDLTTPFSVGTATLTPTMVSYPGNSSLQNDYLTGKSGSIILSTNSKDGNTGVLLSTRGDKVISSFRTSLGSPDSKTLHSFINYDLKELEDPNIKVFYKTLEANQVVLNSTDITMNLNLPPSNMNVAADVTNDSSAKLPILKVRANDVSISNSINVVSSFGSLKVPFPFGIKKQGAQYNYASDQIYPFVLNSENSLTVDNEKCIKDTKVVIPSTSLLTEDKIAPLYSIKSKRTYGSFITYQLGITDQVSGVYNIICLNTNEEFFAMDSKVSGSITNGVFEITIDLSKLISSSSNLLLKIIDLNGNTNSFQGDSIYFDENLTFPFDLFSSKIYLKDIIDFEFNSNIFETSFKSQKNSLFFNLINGDKSFEPILKVLNNNGFRSFKGSFDQIIQKYRIDFDIPTKSSSQILHYKLVFPGSTFSFKSLQSYFGDVAIINITNTNIDNYPPMFSKITFIGGSNQTTLSSSTPVGQIGWLFTINDRPSGFKYGNVTVITNLNPKPKVYSFSLDERVSGNLLSSIYQVQFDVSASLPSQVYIISSVTLVDSNGVTSSYPPKQNQFSPFHELDGYSHSISVVTPKVVETTLPILRSFVVGQINRKITITFSTTDTGSLISTDHVPIIYLVGYQGRTQEITPTLLYTALNIYTYEATFSIDYLLAYHGCLISIYGIYDRDLNINGYSSMDLKSLGFTYYIKKQWTMEPVVDSLTSIGQNGGLLTIYGKRFASSSSKIDSKTITPIYTSANVIVYDYPPTLVQQTIKIISPESVEISVTIKPTLPVYPTNNVIYVELKSNCKTNCGSYNSPYPSLSLALKNTLKRTTIILKDGIYTGEDNMNLLIDSSSYTNIRPMNSTSKVVFDCEGYSQLFNVKGSKSFTLTNITIANCTSNRGGALFFENSIVTLDNIKFFNNRANNGGAIYLLNSELKLVNSLFKENKVITNGAAIFSDLSTLEIKGYFTTFLDNTNFGQTTAGAIGKAKDILCQSSTLKIDEDANIKDPGVKCLQGCNSLYSKRDVCQSNFDTTPPSTLNRAAKSSNNDVVVCGDKVCSPTESCLSCPNDCSCYVDGMIQQTFQPGCSPTYFVPNNPFESGTPLEPCVALLNTTLPIVKVESPSNYIGTIKNIVIRLFGYVSVESSKQVAFNFQGTNYGLIFKVNGQQQFYFNQITTFNETKSLYLVDKYVHFVEVILFTTVVDNSKRSFSLSPFEDSTTKLFYSNLVCGDGVLNERERIEETTTDNPDILNYFCVSDLDQPLFQENPACGDGICNEDPNECFRDCFIEYTPVCPATKVIEGAISPGFSVGDDTLGNLISNQFIWRLAGSEHLSFGVNIVNGEEGMAPIFQFDYCQDSATNVLEDVYRGKLYQIPVEFNAMAVPECNFDTTTNSFKSTREMASSETTKMTFEAEASFSVNAGFIKVGAAASFSDEKSISAANQISRSNAQRVFKTDLLCKSTYVELDTERVSFHPSLLDKFAKIQNSQDMLSVIETHGTHFYKKSYLGGKLTQIAVTDESNINESNENSYTESIKASLSTSISGPVYSVKAAVSSSYDRNQDSKTQTEINDKTTFSKIITYGGLPAAFSPAQDGMSSPGFGEWAQSVDILPVPIDYQLFPIHSLINEKWVNQYGVNIKKCWDEAEEIFYSTKLSRKSEKYDDIDYTLIFNTLLKNDTFHFDPLNDALILSIKYNVIGIDDPIEIEIPITSSYTDRFGNKVDTFFGNDIFNSPGPTKTSVQIGFFGVPPRRLNGYSEYKIGHPYQSVQFNPNRNMLYTIRFDFKGPDFINSAKKPVIRIVGSIPIDYTKNPKIISWKHSLGVVLDQNGVISDGSKYYGISAFESKWSDNLNSNIVEVSGSDDTNVLGLKLWGHDVKYDYLGFDETLLRVIVCYPGIHKTGCTDKLRLSFEGQDDNFSIFNKKLIMDSASYNPSEWYETTVWHSFDVPTPIKKTNKFKALHPLDNIGLGTRMNWIKVFYPQPLSWKFDVSAYHIKDNQKENHMDEWISSAIFKDSMVFELEPIEKIPKQLFFYANYNYRAPTYMCPHGWEYPYFHNIFNSTEEIGRTQFKDDTGTYTYYQDGQLGYYPVDKFFK</sequence>
<dbReference type="InterPro" id="IPR055462">
    <property type="entry name" value="DUF7034"/>
</dbReference>
<proteinExistence type="predicted"/>
<name>A0A8J4PV87_9MYCE</name>
<evidence type="ECO:0000256" key="1">
    <source>
        <dbReference type="SAM" id="SignalP"/>
    </source>
</evidence>
<reference evidence="3" key="1">
    <citation type="submission" date="2020-01" db="EMBL/GenBank/DDBJ databases">
        <title>Development of genomics and gene disruption for Polysphondylium violaceum indicates a role for the polyketide synthase stlB in stalk morphogenesis.</title>
        <authorList>
            <person name="Narita B."/>
            <person name="Kawabe Y."/>
            <person name="Kin K."/>
            <person name="Saito T."/>
            <person name="Gibbs R."/>
            <person name="Kuspa A."/>
            <person name="Muzny D."/>
            <person name="Queller D."/>
            <person name="Richards S."/>
            <person name="Strassman J."/>
            <person name="Sucgang R."/>
            <person name="Worley K."/>
            <person name="Schaap P."/>
        </authorList>
    </citation>
    <scope>NUCLEOTIDE SEQUENCE</scope>
    <source>
        <strain evidence="3">QSvi11</strain>
    </source>
</reference>
<dbReference type="Pfam" id="PF01823">
    <property type="entry name" value="MACPF"/>
    <property type="match status" value="1"/>
</dbReference>
<keyword evidence="4" id="KW-1185">Reference proteome</keyword>
<dbReference type="PANTHER" id="PTHR31378">
    <property type="entry name" value="EGF-LIKE DOMAIN-CONTAINING PROTEIN-RELATED-RELATED"/>
    <property type="match status" value="1"/>
</dbReference>
<keyword evidence="1" id="KW-0732">Signal</keyword>
<accession>A0A8J4PV87</accession>
<organism evidence="3 4">
    <name type="scientific">Polysphondylium violaceum</name>
    <dbReference type="NCBI Taxonomy" id="133409"/>
    <lineage>
        <taxon>Eukaryota</taxon>
        <taxon>Amoebozoa</taxon>
        <taxon>Evosea</taxon>
        <taxon>Eumycetozoa</taxon>
        <taxon>Dictyostelia</taxon>
        <taxon>Dictyosteliales</taxon>
        <taxon>Dictyosteliaceae</taxon>
        <taxon>Polysphondylium</taxon>
    </lineage>
</organism>
<dbReference type="InterPro" id="IPR020864">
    <property type="entry name" value="MACPF"/>
</dbReference>
<feature type="chain" id="PRO_5035211963" description="MACPF domain-containing protein" evidence="1">
    <location>
        <begin position="18"/>
        <end position="2295"/>
    </location>
</feature>
<gene>
    <name evidence="3" type="ORF">CYY_004396</name>
</gene>
<comment type="caution">
    <text evidence="3">The sequence shown here is derived from an EMBL/GenBank/DDBJ whole genome shotgun (WGS) entry which is preliminary data.</text>
</comment>
<protein>
    <recommendedName>
        <fullName evidence="2">MACPF domain-containing protein</fullName>
    </recommendedName>
</protein>
<dbReference type="PROSITE" id="PS51412">
    <property type="entry name" value="MACPF_2"/>
    <property type="match status" value="1"/>
</dbReference>
<dbReference type="Proteomes" id="UP000695562">
    <property type="component" value="Unassembled WGS sequence"/>
</dbReference>
<dbReference type="InterPro" id="IPR011050">
    <property type="entry name" value="Pectin_lyase_fold/virulence"/>
</dbReference>
<dbReference type="EMBL" id="AJWJ01000154">
    <property type="protein sequence ID" value="KAF2074302.1"/>
    <property type="molecule type" value="Genomic_DNA"/>
</dbReference>
<dbReference type="Pfam" id="PF23033">
    <property type="entry name" value="DUF7034"/>
    <property type="match status" value="1"/>
</dbReference>
<evidence type="ECO:0000313" key="4">
    <source>
        <dbReference type="Proteomes" id="UP000695562"/>
    </source>
</evidence>